<comment type="caution">
    <text evidence="13">The sequence shown here is derived from an EMBL/GenBank/DDBJ whole genome shotgun (WGS) entry which is preliminary data.</text>
</comment>
<dbReference type="GO" id="GO:0006412">
    <property type="term" value="P:translation"/>
    <property type="evidence" value="ECO:0007669"/>
    <property type="project" value="UniProtKB-UniRule"/>
</dbReference>
<proteinExistence type="inferred from homology"/>
<evidence type="ECO:0000256" key="11">
    <source>
        <dbReference type="HAMAP-Rule" id="MF_00121"/>
    </source>
</evidence>
<evidence type="ECO:0000313" key="13">
    <source>
        <dbReference type="EMBL" id="MDJ1484130.1"/>
    </source>
</evidence>
<dbReference type="NCBIfam" id="NF004014">
    <property type="entry name" value="PRK05477.1-4"/>
    <property type="match status" value="1"/>
</dbReference>
<sequence>MEYEVVIGLEVHCQLLTNTKIFAADAVVFGDAPNTHISVITLGYPGTLPKLNKKAVEFAIKMGLACGSEITRYNVFARKNYFYPDLPKGYQISQDKTPICVGGGVTIKTKNGEQFIQLHHIHLEEDAGKSIHSEEETDTLLDYNRAGTALIEIVTDPVMKTSEEAAAYLTEVRKLVRYLEICDGNMEEGSLRCDANISIMPKGSTVLGTKVEVKNMNSIRNVQRAIDVEIERQKRAVANGEKIIQETRLFDVTDGRTYSMRTKETMNDYRYFPDPDLAPFVVSEEWLADIKAQMPALPHELHEKFVTTYKLPEYDATVLTDTKEVALYFDKVCSHTTNYKAASNWVMGQIKSYLNENHLNIAQFPISPETLSGLIELIDKDKISHTIAAHQVFPLLIQQPGKTAQQIAEENNLLKQNDDNALQTIINEVLAANPQKVKEYKFDGKKNLVGMFMGEVMKKSGGKADPKLANQLLIKTLSEN</sequence>
<dbReference type="PROSITE" id="PS01234">
    <property type="entry name" value="GATB"/>
    <property type="match status" value="1"/>
</dbReference>
<dbReference type="GO" id="GO:0050567">
    <property type="term" value="F:glutaminyl-tRNA synthase (glutamine-hydrolyzing) activity"/>
    <property type="evidence" value="ECO:0007669"/>
    <property type="project" value="UniProtKB-UniRule"/>
</dbReference>
<comment type="similarity">
    <text evidence="1 11">Belongs to the GatB/GatE family. GatB subfamily.</text>
</comment>
<dbReference type="InterPro" id="IPR023168">
    <property type="entry name" value="GatB_Yqey_C_2"/>
</dbReference>
<evidence type="ECO:0000259" key="12">
    <source>
        <dbReference type="SMART" id="SM00845"/>
    </source>
</evidence>
<evidence type="ECO:0000256" key="9">
    <source>
        <dbReference type="ARBA" id="ARBA00047380"/>
    </source>
</evidence>
<evidence type="ECO:0000256" key="5">
    <source>
        <dbReference type="ARBA" id="ARBA00022741"/>
    </source>
</evidence>
<dbReference type="Pfam" id="PF02637">
    <property type="entry name" value="GatB_Yqey"/>
    <property type="match status" value="1"/>
</dbReference>
<dbReference type="InterPro" id="IPR006075">
    <property type="entry name" value="Asn/Gln-tRNA_Trfase_suB/E_cat"/>
</dbReference>
<evidence type="ECO:0000256" key="4">
    <source>
        <dbReference type="ARBA" id="ARBA00022598"/>
    </source>
</evidence>
<keyword evidence="4 11" id="KW-0436">Ligase</keyword>
<evidence type="ECO:0000256" key="7">
    <source>
        <dbReference type="ARBA" id="ARBA00022917"/>
    </source>
</evidence>
<dbReference type="RefSeq" id="WP_313984994.1">
    <property type="nucleotide sequence ID" value="NZ_JASJOS010000013.1"/>
</dbReference>
<protein>
    <recommendedName>
        <fullName evidence="3 11">Aspartyl/glutamyl-tRNA(Asn/Gln) amidotransferase subunit B</fullName>
        <shortName evidence="11">Asp/Glu-ADT subunit B</shortName>
        <ecNumber evidence="11">6.3.5.-</ecNumber>
    </recommendedName>
</protein>
<name>A0AAE3QV67_9BACT</name>
<dbReference type="InterPro" id="IPR004413">
    <property type="entry name" value="GatB"/>
</dbReference>
<evidence type="ECO:0000256" key="3">
    <source>
        <dbReference type="ARBA" id="ARBA00016923"/>
    </source>
</evidence>
<dbReference type="SUPFAM" id="SSF89095">
    <property type="entry name" value="GatB/YqeY motif"/>
    <property type="match status" value="1"/>
</dbReference>
<dbReference type="GO" id="GO:0070681">
    <property type="term" value="P:glutaminyl-tRNAGln biosynthesis via transamidation"/>
    <property type="evidence" value="ECO:0007669"/>
    <property type="project" value="TreeGrafter"/>
</dbReference>
<evidence type="ECO:0000256" key="8">
    <source>
        <dbReference type="ARBA" id="ARBA00024799"/>
    </source>
</evidence>
<evidence type="ECO:0000313" key="14">
    <source>
        <dbReference type="Proteomes" id="UP001241110"/>
    </source>
</evidence>
<dbReference type="InterPro" id="IPR018027">
    <property type="entry name" value="Asn/Gln_amidotransferase"/>
</dbReference>
<comment type="function">
    <text evidence="8 11">Allows the formation of correctly charged Asn-tRNA(Asn) or Gln-tRNA(Gln) through the transamidation of misacylated Asp-tRNA(Asn) or Glu-tRNA(Gln) in organisms which lack either or both of asparaginyl-tRNA or glutaminyl-tRNA synthetases. The reaction takes place in the presence of glutamine and ATP through an activated phospho-Asp-tRNA(Asn) or phospho-Glu-tRNA(Gln).</text>
</comment>
<comment type="subunit">
    <text evidence="2 11">Heterotrimer of A, B and C subunits.</text>
</comment>
<dbReference type="InterPro" id="IPR017958">
    <property type="entry name" value="Gln-tRNA_amidoTrfase_suB_CS"/>
</dbReference>
<accession>A0AAE3QV67</accession>
<dbReference type="InterPro" id="IPR014746">
    <property type="entry name" value="Gln_synth/guanido_kin_cat_dom"/>
</dbReference>
<evidence type="ECO:0000256" key="1">
    <source>
        <dbReference type="ARBA" id="ARBA00005306"/>
    </source>
</evidence>
<keyword evidence="7 11" id="KW-0648">Protein biosynthesis</keyword>
<dbReference type="HAMAP" id="MF_00121">
    <property type="entry name" value="GatB"/>
    <property type="match status" value="1"/>
</dbReference>
<dbReference type="NCBIfam" id="NF004012">
    <property type="entry name" value="PRK05477.1-2"/>
    <property type="match status" value="1"/>
</dbReference>
<dbReference type="Pfam" id="PF02934">
    <property type="entry name" value="GatB_N"/>
    <property type="match status" value="1"/>
</dbReference>
<reference evidence="13" key="1">
    <citation type="submission" date="2023-05" db="EMBL/GenBank/DDBJ databases">
        <authorList>
            <person name="Zhang X."/>
        </authorList>
    </citation>
    <scope>NUCLEOTIDE SEQUENCE</scope>
    <source>
        <strain evidence="13">YF14B1</strain>
    </source>
</reference>
<gene>
    <name evidence="11 13" type="primary">gatB</name>
    <name evidence="13" type="ORF">QNI16_26770</name>
</gene>
<dbReference type="EC" id="6.3.5.-" evidence="11"/>
<dbReference type="InterPro" id="IPR003789">
    <property type="entry name" value="Asn/Gln_tRNA_amidoTrase-B-like"/>
</dbReference>
<evidence type="ECO:0000256" key="2">
    <source>
        <dbReference type="ARBA" id="ARBA00011123"/>
    </source>
</evidence>
<dbReference type="SMART" id="SM00845">
    <property type="entry name" value="GatB_Yqey"/>
    <property type="match status" value="1"/>
</dbReference>
<comment type="catalytic activity">
    <reaction evidence="9 11">
        <text>L-aspartyl-tRNA(Asn) + L-glutamine + ATP + H2O = L-asparaginyl-tRNA(Asn) + L-glutamate + ADP + phosphate + 2 H(+)</text>
        <dbReference type="Rhea" id="RHEA:14513"/>
        <dbReference type="Rhea" id="RHEA-COMP:9674"/>
        <dbReference type="Rhea" id="RHEA-COMP:9677"/>
        <dbReference type="ChEBI" id="CHEBI:15377"/>
        <dbReference type="ChEBI" id="CHEBI:15378"/>
        <dbReference type="ChEBI" id="CHEBI:29985"/>
        <dbReference type="ChEBI" id="CHEBI:30616"/>
        <dbReference type="ChEBI" id="CHEBI:43474"/>
        <dbReference type="ChEBI" id="CHEBI:58359"/>
        <dbReference type="ChEBI" id="CHEBI:78515"/>
        <dbReference type="ChEBI" id="CHEBI:78516"/>
        <dbReference type="ChEBI" id="CHEBI:456216"/>
    </reaction>
</comment>
<dbReference type="FunFam" id="1.10.10.410:FF:000001">
    <property type="entry name" value="Aspartyl/glutamyl-tRNA(Asn/Gln) amidotransferase subunit B"/>
    <property type="match status" value="1"/>
</dbReference>
<dbReference type="InterPro" id="IPR017959">
    <property type="entry name" value="Asn/Gln-tRNA_amidoTrfase_suB/E"/>
</dbReference>
<dbReference type="EMBL" id="JASJOS010000013">
    <property type="protein sequence ID" value="MDJ1484130.1"/>
    <property type="molecule type" value="Genomic_DNA"/>
</dbReference>
<dbReference type="Gene3D" id="1.10.10.410">
    <property type="match status" value="1"/>
</dbReference>
<keyword evidence="5 11" id="KW-0547">Nucleotide-binding</keyword>
<dbReference type="GO" id="GO:0005524">
    <property type="term" value="F:ATP binding"/>
    <property type="evidence" value="ECO:0007669"/>
    <property type="project" value="UniProtKB-KW"/>
</dbReference>
<dbReference type="PANTHER" id="PTHR11659">
    <property type="entry name" value="GLUTAMYL-TRNA GLN AMIDOTRANSFERASE SUBUNIT B MITOCHONDRIAL AND PROKARYOTIC PET112-RELATED"/>
    <property type="match status" value="1"/>
</dbReference>
<keyword evidence="6 11" id="KW-0067">ATP-binding</keyword>
<dbReference type="AlphaFoldDB" id="A0AAE3QV67"/>
<evidence type="ECO:0000256" key="6">
    <source>
        <dbReference type="ARBA" id="ARBA00022840"/>
    </source>
</evidence>
<evidence type="ECO:0000256" key="10">
    <source>
        <dbReference type="ARBA" id="ARBA00047913"/>
    </source>
</evidence>
<dbReference type="Proteomes" id="UP001241110">
    <property type="component" value="Unassembled WGS sequence"/>
</dbReference>
<organism evidence="13 14">
    <name type="scientific">Xanthocytophaga flava</name>
    <dbReference type="NCBI Taxonomy" id="3048013"/>
    <lineage>
        <taxon>Bacteria</taxon>
        <taxon>Pseudomonadati</taxon>
        <taxon>Bacteroidota</taxon>
        <taxon>Cytophagia</taxon>
        <taxon>Cytophagales</taxon>
        <taxon>Rhodocytophagaceae</taxon>
        <taxon>Xanthocytophaga</taxon>
    </lineage>
</organism>
<comment type="catalytic activity">
    <reaction evidence="10 11">
        <text>L-glutamyl-tRNA(Gln) + L-glutamine + ATP + H2O = L-glutaminyl-tRNA(Gln) + L-glutamate + ADP + phosphate + H(+)</text>
        <dbReference type="Rhea" id="RHEA:17521"/>
        <dbReference type="Rhea" id="RHEA-COMP:9681"/>
        <dbReference type="Rhea" id="RHEA-COMP:9684"/>
        <dbReference type="ChEBI" id="CHEBI:15377"/>
        <dbReference type="ChEBI" id="CHEBI:15378"/>
        <dbReference type="ChEBI" id="CHEBI:29985"/>
        <dbReference type="ChEBI" id="CHEBI:30616"/>
        <dbReference type="ChEBI" id="CHEBI:43474"/>
        <dbReference type="ChEBI" id="CHEBI:58359"/>
        <dbReference type="ChEBI" id="CHEBI:78520"/>
        <dbReference type="ChEBI" id="CHEBI:78521"/>
        <dbReference type="ChEBI" id="CHEBI:456216"/>
    </reaction>
</comment>
<feature type="domain" description="Asn/Gln amidotransferase" evidence="12">
    <location>
        <begin position="327"/>
        <end position="477"/>
    </location>
</feature>
<dbReference type="SUPFAM" id="SSF55931">
    <property type="entry name" value="Glutamine synthetase/guanido kinase"/>
    <property type="match status" value="1"/>
</dbReference>
<dbReference type="PANTHER" id="PTHR11659:SF0">
    <property type="entry name" value="GLUTAMYL-TRNA(GLN) AMIDOTRANSFERASE SUBUNIT B, MITOCHONDRIAL"/>
    <property type="match status" value="1"/>
</dbReference>
<dbReference type="NCBIfam" id="TIGR00133">
    <property type="entry name" value="gatB"/>
    <property type="match status" value="1"/>
</dbReference>